<dbReference type="Proteomes" id="UP000252107">
    <property type="component" value="Unassembled WGS sequence"/>
</dbReference>
<proteinExistence type="predicted"/>
<feature type="compositionally biased region" description="Basic and acidic residues" evidence="1">
    <location>
        <begin position="1"/>
        <end position="27"/>
    </location>
</feature>
<keyword evidence="3" id="KW-1185">Reference proteome</keyword>
<name>A0A367RME3_9NOSO</name>
<dbReference type="AlphaFoldDB" id="A0A367RME3"/>
<accession>A0A367RME3</accession>
<evidence type="ECO:0000256" key="1">
    <source>
        <dbReference type="SAM" id="MobiDB-lite"/>
    </source>
</evidence>
<protein>
    <submittedName>
        <fullName evidence="2">Uncharacterized protein</fullName>
    </submittedName>
</protein>
<sequence length="78" mass="8698">MSDDSREIRGMRETRGRGDKERSRKEGLPPGELLLWSTLRERRDKEDKGEQEAGEAGGDITTNFCPLPPASCLLPPNS</sequence>
<dbReference type="EMBL" id="LXQD01000131">
    <property type="protein sequence ID" value="RCJ37021.1"/>
    <property type="molecule type" value="Genomic_DNA"/>
</dbReference>
<reference evidence="2" key="1">
    <citation type="submission" date="2016-04" db="EMBL/GenBank/DDBJ databases">
        <authorList>
            <person name="Tabuchi Yagui T.R."/>
        </authorList>
    </citation>
    <scope>NUCLEOTIDE SEQUENCE [LARGE SCALE GENOMIC DNA]</scope>
    <source>
        <strain evidence="2">NIES-26</strain>
    </source>
</reference>
<organism evidence="2 3">
    <name type="scientific">Nostoc minutum NIES-26</name>
    <dbReference type="NCBI Taxonomy" id="1844469"/>
    <lineage>
        <taxon>Bacteria</taxon>
        <taxon>Bacillati</taxon>
        <taxon>Cyanobacteriota</taxon>
        <taxon>Cyanophyceae</taxon>
        <taxon>Nostocales</taxon>
        <taxon>Nostocaceae</taxon>
        <taxon>Nostoc</taxon>
    </lineage>
</organism>
<feature type="compositionally biased region" description="Basic and acidic residues" evidence="1">
    <location>
        <begin position="39"/>
        <end position="51"/>
    </location>
</feature>
<feature type="region of interest" description="Disordered" evidence="1">
    <location>
        <begin position="1"/>
        <end position="78"/>
    </location>
</feature>
<comment type="caution">
    <text evidence="2">The sequence shown here is derived from an EMBL/GenBank/DDBJ whole genome shotgun (WGS) entry which is preliminary data.</text>
</comment>
<evidence type="ECO:0000313" key="3">
    <source>
        <dbReference type="Proteomes" id="UP000252107"/>
    </source>
</evidence>
<evidence type="ECO:0000313" key="2">
    <source>
        <dbReference type="EMBL" id="RCJ37021.1"/>
    </source>
</evidence>
<gene>
    <name evidence="2" type="ORF">A6770_15490</name>
</gene>